<feature type="compositionally biased region" description="Basic residues" evidence="1">
    <location>
        <begin position="130"/>
        <end position="145"/>
    </location>
</feature>
<reference evidence="4" key="1">
    <citation type="submission" date="2016-06" db="UniProtKB">
        <authorList>
            <consortium name="WormBaseParasite"/>
        </authorList>
    </citation>
    <scope>IDENTIFICATION</scope>
</reference>
<feature type="region of interest" description="Disordered" evidence="1">
    <location>
        <begin position="124"/>
        <end position="154"/>
    </location>
</feature>
<evidence type="ECO:0000256" key="1">
    <source>
        <dbReference type="SAM" id="MobiDB-lite"/>
    </source>
</evidence>
<evidence type="ECO:0000313" key="4">
    <source>
        <dbReference type="WBParaSite" id="SBAD_0000372701-mRNA-1"/>
    </source>
</evidence>
<protein>
    <submittedName>
        <fullName evidence="4">Glycosyl transferase</fullName>
    </submittedName>
</protein>
<sequence length="154" mass="17704">MIEQVTDWLQLAPVQTYFFGLDDIRRADVQIVMRIGTLPWTHDVCLLRENSKSYLRPAMANATYFRFYNYYCLNNVGRVMSPREAIIIATSTMRAYAKVATNNASVFATGGTLPWTVRSVRSLRSGDQRSHRRRRWSSSIHKAKQHGWSMLNGG</sequence>
<accession>A0A183IIW7</accession>
<dbReference type="EMBL" id="UZAM01007817">
    <property type="protein sequence ID" value="VDP01590.1"/>
    <property type="molecule type" value="Genomic_DNA"/>
</dbReference>
<dbReference type="WBParaSite" id="SBAD_0000372701-mRNA-1">
    <property type="protein sequence ID" value="SBAD_0000372701-mRNA-1"/>
    <property type="gene ID" value="SBAD_0000372701"/>
</dbReference>
<evidence type="ECO:0000313" key="3">
    <source>
        <dbReference type="Proteomes" id="UP000270296"/>
    </source>
</evidence>
<reference evidence="2 3" key="2">
    <citation type="submission" date="2018-11" db="EMBL/GenBank/DDBJ databases">
        <authorList>
            <consortium name="Pathogen Informatics"/>
        </authorList>
    </citation>
    <scope>NUCLEOTIDE SEQUENCE [LARGE SCALE GENOMIC DNA]</scope>
</reference>
<dbReference type="AlphaFoldDB" id="A0A183IIW7"/>
<organism evidence="4">
    <name type="scientific">Soboliphyme baturini</name>
    <dbReference type="NCBI Taxonomy" id="241478"/>
    <lineage>
        <taxon>Eukaryota</taxon>
        <taxon>Metazoa</taxon>
        <taxon>Ecdysozoa</taxon>
        <taxon>Nematoda</taxon>
        <taxon>Enoplea</taxon>
        <taxon>Dorylaimia</taxon>
        <taxon>Dioctophymatida</taxon>
        <taxon>Dioctophymatoidea</taxon>
        <taxon>Soboliphymatidae</taxon>
        <taxon>Soboliphyme</taxon>
    </lineage>
</organism>
<proteinExistence type="predicted"/>
<gene>
    <name evidence="2" type="ORF">SBAD_LOCUS3563</name>
</gene>
<name>A0A183IIW7_9BILA</name>
<evidence type="ECO:0000313" key="2">
    <source>
        <dbReference type="EMBL" id="VDP01590.1"/>
    </source>
</evidence>
<dbReference type="Proteomes" id="UP000270296">
    <property type="component" value="Unassembled WGS sequence"/>
</dbReference>
<keyword evidence="3" id="KW-1185">Reference proteome</keyword>